<evidence type="ECO:0000313" key="6">
    <source>
        <dbReference type="Proteomes" id="UP001058461"/>
    </source>
</evidence>
<dbReference type="Proteomes" id="UP001058461">
    <property type="component" value="Chromosome"/>
</dbReference>
<dbReference type="SMART" id="SM00895">
    <property type="entry name" value="FCD"/>
    <property type="match status" value="1"/>
</dbReference>
<gene>
    <name evidence="5" type="ORF">KDW95_20520</name>
</gene>
<dbReference type="SUPFAM" id="SSF46785">
    <property type="entry name" value="Winged helix' DNA-binding domain"/>
    <property type="match status" value="1"/>
</dbReference>
<keyword evidence="6" id="KW-1185">Reference proteome</keyword>
<keyword evidence="1" id="KW-0805">Transcription regulation</keyword>
<evidence type="ECO:0000256" key="2">
    <source>
        <dbReference type="ARBA" id="ARBA00023125"/>
    </source>
</evidence>
<dbReference type="SUPFAM" id="SSF48008">
    <property type="entry name" value="GntR ligand-binding domain-like"/>
    <property type="match status" value="1"/>
</dbReference>
<sequence>MRRPASLHQEVADSLRELIRQGDLAPGCKIPEAELCLQLQVSRTPLREAIKLLAAEGWIDLLLNRGARVSRVSARETRDLFEVLVFLERQLGDILAAKLSAQGLKQLEQTHRRLQRLHQKRRRREYSQLNQQFHHSLAQLTGNRILASTYQDLMRRASRARYLANLSTSRWDESMEEHEAIMQALRSQDAQALGRCLGEHLARTGAAVVDVLEQLQNP</sequence>
<organism evidence="5 6">
    <name type="scientific">Marinobacterium rhizophilum</name>
    <dbReference type="NCBI Taxonomy" id="420402"/>
    <lineage>
        <taxon>Bacteria</taxon>
        <taxon>Pseudomonadati</taxon>
        <taxon>Pseudomonadota</taxon>
        <taxon>Gammaproteobacteria</taxon>
        <taxon>Oceanospirillales</taxon>
        <taxon>Oceanospirillaceae</taxon>
        <taxon>Marinobacterium</taxon>
    </lineage>
</organism>
<dbReference type="CDD" id="cd07377">
    <property type="entry name" value="WHTH_GntR"/>
    <property type="match status" value="1"/>
</dbReference>
<dbReference type="Pfam" id="PF00392">
    <property type="entry name" value="GntR"/>
    <property type="match status" value="1"/>
</dbReference>
<dbReference type="InterPro" id="IPR011711">
    <property type="entry name" value="GntR_C"/>
</dbReference>
<keyword evidence="2" id="KW-0238">DNA-binding</keyword>
<accession>A0ABY5HH40</accession>
<evidence type="ECO:0000259" key="4">
    <source>
        <dbReference type="PROSITE" id="PS50949"/>
    </source>
</evidence>
<proteinExistence type="predicted"/>
<dbReference type="Gene3D" id="1.20.120.530">
    <property type="entry name" value="GntR ligand-binding domain-like"/>
    <property type="match status" value="1"/>
</dbReference>
<name>A0ABY5HH40_9GAMM</name>
<dbReference type="SMART" id="SM00345">
    <property type="entry name" value="HTH_GNTR"/>
    <property type="match status" value="1"/>
</dbReference>
<evidence type="ECO:0000256" key="1">
    <source>
        <dbReference type="ARBA" id="ARBA00023015"/>
    </source>
</evidence>
<dbReference type="Gene3D" id="1.10.10.10">
    <property type="entry name" value="Winged helix-like DNA-binding domain superfamily/Winged helix DNA-binding domain"/>
    <property type="match status" value="1"/>
</dbReference>
<reference evidence="5" key="1">
    <citation type="submission" date="2021-04" db="EMBL/GenBank/DDBJ databases">
        <title>Oceanospirillales bacteria with DddD are important DMSP degraders in coastal seawater.</title>
        <authorList>
            <person name="Liu J."/>
        </authorList>
    </citation>
    <scope>NUCLEOTIDE SEQUENCE</scope>
    <source>
        <strain evidence="5">D13-1</strain>
    </source>
</reference>
<dbReference type="PANTHER" id="PTHR43537">
    <property type="entry name" value="TRANSCRIPTIONAL REGULATOR, GNTR FAMILY"/>
    <property type="match status" value="1"/>
</dbReference>
<evidence type="ECO:0000256" key="3">
    <source>
        <dbReference type="ARBA" id="ARBA00023163"/>
    </source>
</evidence>
<dbReference type="EMBL" id="CP073347">
    <property type="protein sequence ID" value="UTW11605.1"/>
    <property type="molecule type" value="Genomic_DNA"/>
</dbReference>
<dbReference type="Pfam" id="PF07729">
    <property type="entry name" value="FCD"/>
    <property type="match status" value="1"/>
</dbReference>
<dbReference type="PROSITE" id="PS50949">
    <property type="entry name" value="HTH_GNTR"/>
    <property type="match status" value="1"/>
</dbReference>
<dbReference type="InterPro" id="IPR036390">
    <property type="entry name" value="WH_DNA-bd_sf"/>
</dbReference>
<dbReference type="InterPro" id="IPR036388">
    <property type="entry name" value="WH-like_DNA-bd_sf"/>
</dbReference>
<feature type="domain" description="HTH gntR-type" evidence="4">
    <location>
        <begin position="5"/>
        <end position="72"/>
    </location>
</feature>
<evidence type="ECO:0000313" key="5">
    <source>
        <dbReference type="EMBL" id="UTW11605.1"/>
    </source>
</evidence>
<dbReference type="InterPro" id="IPR000524">
    <property type="entry name" value="Tscrpt_reg_HTH_GntR"/>
</dbReference>
<keyword evidence="3" id="KW-0804">Transcription</keyword>
<dbReference type="RefSeq" id="WP_255853641.1">
    <property type="nucleotide sequence ID" value="NZ_CP073347.1"/>
</dbReference>
<dbReference type="InterPro" id="IPR008920">
    <property type="entry name" value="TF_FadR/GntR_C"/>
</dbReference>
<dbReference type="PANTHER" id="PTHR43537:SF50">
    <property type="entry name" value="TRANSCRIPTIONAL REGULATORY PROTEIN"/>
    <property type="match status" value="1"/>
</dbReference>
<protein>
    <submittedName>
        <fullName evidence="5">GntR family transcriptional regulator</fullName>
    </submittedName>
</protein>